<dbReference type="EMBL" id="JAQQXP010000001">
    <property type="protein sequence ID" value="MDC8831231.1"/>
    <property type="molecule type" value="Genomic_DNA"/>
</dbReference>
<feature type="domain" description="Outer membrane protein beta-barrel" evidence="3">
    <location>
        <begin position="9"/>
        <end position="199"/>
    </location>
</feature>
<dbReference type="Pfam" id="PF13505">
    <property type="entry name" value="OMP_b-brl"/>
    <property type="match status" value="1"/>
</dbReference>
<dbReference type="RefSeq" id="WP_273640409.1">
    <property type="nucleotide sequence ID" value="NZ_JAQQXP010000001.1"/>
</dbReference>
<dbReference type="SUPFAM" id="SSF56925">
    <property type="entry name" value="OMPA-like"/>
    <property type="match status" value="1"/>
</dbReference>
<keyword evidence="5" id="KW-1185">Reference proteome</keyword>
<evidence type="ECO:0000313" key="4">
    <source>
        <dbReference type="EMBL" id="MDC8831231.1"/>
    </source>
</evidence>
<accession>A0ABT5L4A8</accession>
<feature type="chain" id="PRO_5046429864" evidence="2">
    <location>
        <begin position="23"/>
        <end position="199"/>
    </location>
</feature>
<feature type="signal peptide" evidence="2">
    <location>
        <begin position="1"/>
        <end position="22"/>
    </location>
</feature>
<keyword evidence="1 2" id="KW-0732">Signal</keyword>
<comment type="caution">
    <text evidence="4">The sequence shown here is derived from an EMBL/GenBank/DDBJ whole genome shotgun (WGS) entry which is preliminary data.</text>
</comment>
<protein>
    <submittedName>
        <fullName evidence="4">Outer membrane beta-barrel protein</fullName>
    </submittedName>
</protein>
<dbReference type="Proteomes" id="UP001218788">
    <property type="component" value="Unassembled WGS sequence"/>
</dbReference>
<proteinExistence type="predicted"/>
<dbReference type="InterPro" id="IPR011250">
    <property type="entry name" value="OMP/PagP_B-barrel"/>
</dbReference>
<evidence type="ECO:0000313" key="5">
    <source>
        <dbReference type="Proteomes" id="UP001218788"/>
    </source>
</evidence>
<evidence type="ECO:0000256" key="1">
    <source>
        <dbReference type="ARBA" id="ARBA00022729"/>
    </source>
</evidence>
<dbReference type="InterPro" id="IPR027385">
    <property type="entry name" value="Beta-barrel_OMP"/>
</dbReference>
<organism evidence="4 5">
    <name type="scientific">Alteromonas gilva</name>
    <dbReference type="NCBI Taxonomy" id="2987522"/>
    <lineage>
        <taxon>Bacteria</taxon>
        <taxon>Pseudomonadati</taxon>
        <taxon>Pseudomonadota</taxon>
        <taxon>Gammaproteobacteria</taxon>
        <taxon>Alteromonadales</taxon>
        <taxon>Alteromonadaceae</taxon>
        <taxon>Alteromonas/Salinimonas group</taxon>
        <taxon>Alteromonas</taxon>
    </lineage>
</organism>
<evidence type="ECO:0000259" key="3">
    <source>
        <dbReference type="Pfam" id="PF13505"/>
    </source>
</evidence>
<dbReference type="Gene3D" id="2.40.160.20">
    <property type="match status" value="1"/>
</dbReference>
<evidence type="ECO:0000256" key="2">
    <source>
        <dbReference type="SAM" id="SignalP"/>
    </source>
</evidence>
<name>A0ABT5L4A8_9ALTE</name>
<reference evidence="4 5" key="1">
    <citation type="submission" date="2022-10" db="EMBL/GenBank/DDBJ databases">
        <title>Alteromonas sp. chi3 Genome sequencing.</title>
        <authorList>
            <person name="Park S."/>
        </authorList>
    </citation>
    <scope>NUCLEOTIDE SEQUENCE [LARGE SCALE GENOMIC DNA]</scope>
    <source>
        <strain evidence="5">chi3</strain>
    </source>
</reference>
<gene>
    <name evidence="4" type="ORF">OIK42_10705</name>
</gene>
<sequence length="199" mass="22123">MKRTLIIALTAATIVFSMSARCENNWYFGAQYSAQEVTSQPDRELESVGVIGGYQFNEYVSIETRYNTGTSGYSHPFYVVGSPEAKYKEDIDTQISLLIRASYPVYNGFHLYSLAGITKSDYEITTSSSLTDLDGNTTQTYPYVLKFSDSGFTYGVGLNYQATEAVGLFVDYQVLPELKFGSGSSNDWRSINLGITFAF</sequence>